<dbReference type="GO" id="GO:0004141">
    <property type="term" value="F:dethiobiotin synthase activity"/>
    <property type="evidence" value="ECO:0007669"/>
    <property type="project" value="TreeGrafter"/>
</dbReference>
<dbReference type="GO" id="GO:0004015">
    <property type="term" value="F:adenosylmethionine-8-amino-7-oxononanoate transaminase activity"/>
    <property type="evidence" value="ECO:0007669"/>
    <property type="project" value="TreeGrafter"/>
</dbReference>
<dbReference type="GO" id="GO:0005739">
    <property type="term" value="C:mitochondrion"/>
    <property type="evidence" value="ECO:0007669"/>
    <property type="project" value="TreeGrafter"/>
</dbReference>
<name>A0A1C7MX12_9FUNG</name>
<dbReference type="AlphaFoldDB" id="A0A1C7MX12"/>
<evidence type="ECO:0000256" key="1">
    <source>
        <dbReference type="ARBA" id="ARBA00022576"/>
    </source>
</evidence>
<dbReference type="InParanoid" id="A0A1C7MX12"/>
<keyword evidence="4" id="KW-1185">Reference proteome</keyword>
<dbReference type="InterPro" id="IPR015422">
    <property type="entry name" value="PyrdxlP-dep_Trfase_small"/>
</dbReference>
<protein>
    <submittedName>
        <fullName evidence="3">Uncharacterized protein</fullName>
    </submittedName>
</protein>
<dbReference type="Proteomes" id="UP000093000">
    <property type="component" value="Unassembled WGS sequence"/>
</dbReference>
<dbReference type="GO" id="GO:0009102">
    <property type="term" value="P:biotin biosynthetic process"/>
    <property type="evidence" value="ECO:0007669"/>
    <property type="project" value="TreeGrafter"/>
</dbReference>
<evidence type="ECO:0000313" key="4">
    <source>
        <dbReference type="Proteomes" id="UP000093000"/>
    </source>
</evidence>
<dbReference type="STRING" id="101091.A0A1C7MX12"/>
<gene>
    <name evidence="3" type="ORF">A0J61_10620</name>
</gene>
<proteinExistence type="predicted"/>
<dbReference type="OrthoDB" id="425114at2759"/>
<evidence type="ECO:0000313" key="3">
    <source>
        <dbReference type="EMBL" id="OBZ81331.1"/>
    </source>
</evidence>
<dbReference type="Gene3D" id="3.90.1150.10">
    <property type="entry name" value="Aspartate Aminotransferase, domain 1"/>
    <property type="match status" value="1"/>
</dbReference>
<comment type="caution">
    <text evidence="3">The sequence shown here is derived from an EMBL/GenBank/DDBJ whole genome shotgun (WGS) entry which is preliminary data.</text>
</comment>
<reference evidence="3 4" key="1">
    <citation type="submission" date="2016-03" db="EMBL/GenBank/DDBJ databases">
        <title>Choanephora cucurbitarum.</title>
        <authorList>
            <person name="Min B."/>
            <person name="Park H."/>
            <person name="Park J.-H."/>
            <person name="Shin H.-D."/>
            <person name="Choi I.-G."/>
        </authorList>
    </citation>
    <scope>NUCLEOTIDE SEQUENCE [LARGE SCALE GENOMIC DNA]</scope>
    <source>
        <strain evidence="3 4">KUS-F28377</strain>
    </source>
</reference>
<dbReference type="PANTHER" id="PTHR42684">
    <property type="entry name" value="ADENOSYLMETHIONINE-8-AMINO-7-OXONONANOATE AMINOTRANSFERASE"/>
    <property type="match status" value="1"/>
</dbReference>
<dbReference type="EMBL" id="LUGH01001272">
    <property type="protein sequence ID" value="OBZ81331.1"/>
    <property type="molecule type" value="Genomic_DNA"/>
</dbReference>
<keyword evidence="2" id="KW-0808">Transferase</keyword>
<accession>A0A1C7MX12</accession>
<dbReference type="PANTHER" id="PTHR42684:SF3">
    <property type="entry name" value="ADENOSYLMETHIONINE-8-AMINO-7-OXONONANOATE AMINOTRANSFERASE"/>
    <property type="match status" value="1"/>
</dbReference>
<sequence>MWSPETVDQLSRLSRVESVMTLGSVLAVELKDDKNKGYGSSVSKSVIQQLRSGVFRDEASIHLFARPLGNVVYLMTSQITTQESVRECELALLETLKKFLI</sequence>
<evidence type="ECO:0000256" key="2">
    <source>
        <dbReference type="ARBA" id="ARBA00022679"/>
    </source>
</evidence>
<organism evidence="3 4">
    <name type="scientific">Choanephora cucurbitarum</name>
    <dbReference type="NCBI Taxonomy" id="101091"/>
    <lineage>
        <taxon>Eukaryota</taxon>
        <taxon>Fungi</taxon>
        <taxon>Fungi incertae sedis</taxon>
        <taxon>Mucoromycota</taxon>
        <taxon>Mucoromycotina</taxon>
        <taxon>Mucoromycetes</taxon>
        <taxon>Mucorales</taxon>
        <taxon>Mucorineae</taxon>
        <taxon>Choanephoraceae</taxon>
        <taxon>Choanephoroideae</taxon>
        <taxon>Choanephora</taxon>
    </lineage>
</organism>
<keyword evidence="1" id="KW-0032">Aminotransferase</keyword>